<dbReference type="PANTHER" id="PTHR34596:SF2">
    <property type="entry name" value="CHITOPORIN"/>
    <property type="match status" value="1"/>
</dbReference>
<dbReference type="Gene3D" id="2.40.160.10">
    <property type="entry name" value="Porin"/>
    <property type="match status" value="1"/>
</dbReference>
<proteinExistence type="inferred from homology"/>
<keyword evidence="6" id="KW-1185">Reference proteome</keyword>
<evidence type="ECO:0000313" key="5">
    <source>
        <dbReference type="EMBL" id="CAH0536495.1"/>
    </source>
</evidence>
<evidence type="ECO:0000256" key="3">
    <source>
        <dbReference type="ARBA" id="ARBA00022729"/>
    </source>
</evidence>
<feature type="chain" id="PRO_5046373446" evidence="4">
    <location>
        <begin position="35"/>
        <end position="474"/>
    </location>
</feature>
<dbReference type="RefSeq" id="WP_237359856.1">
    <property type="nucleotide sequence ID" value="NZ_CAKLDM010000001.1"/>
</dbReference>
<evidence type="ECO:0000256" key="1">
    <source>
        <dbReference type="ARBA" id="ARBA00009075"/>
    </source>
</evidence>
<evidence type="ECO:0000256" key="2">
    <source>
        <dbReference type="ARBA" id="ARBA00022448"/>
    </source>
</evidence>
<sequence length="474" mass="52599">MSIRNNIFIRTTLASTILSVISGIGLAYSSNAQAEEAVQESVSTATNGYSSFIDDSKITGGFYVWYRDRDRKDAPDGDYQTNLSHTTLNANIDAQSGYINGIIGADFAAFYAADAANDGDPHHEMAFFPGQDNPWDTTQSASSAKSGASIYKANIKFNAADVHGVVGYYQPTGPGVLGVNWSFMPGTYQGAELSTKIGQWEMAVNYADEYKAPWFQNTYQFRKNDGTTIVDYLYSVGAKYNFTPLTSLEVAYGASEDYLENAHIKAKHTIEYQDSSSLYLTYQLYMMDDSDNSGGVNDNFEGMAFQSYLAAHYKTGMYTFKAEGLHTTARQDNSNQVGYFAYRLTSQYGGSNGAYEPWWDARSDWNQNEETALYTGVWREFSDLGVPGLSSGVSYVYGFGGKAYSKPSAELIETAWNFDLGYVIQEGWFKGTAAKLHYTLYDNRSGEGSWGTFKNAFQDERDLKLTLTVPFDLK</sequence>
<name>A0ABN8E162_9VIBR</name>
<comment type="caution">
    <text evidence="5">The sequence shown here is derived from an EMBL/GenBank/DDBJ whole genome shotgun (WGS) entry which is preliminary data.</text>
</comment>
<keyword evidence="2" id="KW-0813">Transport</keyword>
<keyword evidence="3 4" id="KW-0732">Signal</keyword>
<dbReference type="PANTHER" id="PTHR34596">
    <property type="entry name" value="CHITOPORIN"/>
    <property type="match status" value="1"/>
</dbReference>
<dbReference type="Pfam" id="PF03573">
    <property type="entry name" value="OprD"/>
    <property type="match status" value="1"/>
</dbReference>
<accession>A0ABN8E162</accession>
<dbReference type="Proteomes" id="UP000838748">
    <property type="component" value="Unassembled WGS sequence"/>
</dbReference>
<reference evidence="5" key="1">
    <citation type="submission" date="2021-11" db="EMBL/GenBank/DDBJ databases">
        <authorList>
            <person name="Rodrigo-Torres L."/>
            <person name="Arahal R. D."/>
            <person name="Lucena T."/>
        </authorList>
    </citation>
    <scope>NUCLEOTIDE SEQUENCE</scope>
    <source>
        <strain evidence="5">CECT 7928</strain>
    </source>
</reference>
<gene>
    <name evidence="5" type="primary">chiP</name>
    <name evidence="5" type="ORF">VMF7928_00451</name>
</gene>
<dbReference type="EMBL" id="CAKLDM010000001">
    <property type="protein sequence ID" value="CAH0536495.1"/>
    <property type="molecule type" value="Genomic_DNA"/>
</dbReference>
<feature type="signal peptide" evidence="4">
    <location>
        <begin position="1"/>
        <end position="34"/>
    </location>
</feature>
<dbReference type="InterPro" id="IPR023614">
    <property type="entry name" value="Porin_dom_sf"/>
</dbReference>
<protein>
    <submittedName>
        <fullName evidence="5">Chitoporin</fullName>
    </submittedName>
</protein>
<comment type="similarity">
    <text evidence="1">Belongs to the outer membrane porin (Opr) (TC 1.B.25) family.</text>
</comment>
<dbReference type="InterPro" id="IPR005318">
    <property type="entry name" value="OM_porin_bac"/>
</dbReference>
<evidence type="ECO:0000256" key="4">
    <source>
        <dbReference type="SAM" id="SignalP"/>
    </source>
</evidence>
<evidence type="ECO:0000313" key="6">
    <source>
        <dbReference type="Proteomes" id="UP000838748"/>
    </source>
</evidence>
<organism evidence="5 6">
    <name type="scientific">Vibrio marisflavi CECT 7928</name>
    <dbReference type="NCBI Taxonomy" id="634439"/>
    <lineage>
        <taxon>Bacteria</taxon>
        <taxon>Pseudomonadati</taxon>
        <taxon>Pseudomonadota</taxon>
        <taxon>Gammaproteobacteria</taxon>
        <taxon>Vibrionales</taxon>
        <taxon>Vibrionaceae</taxon>
        <taxon>Vibrio</taxon>
    </lineage>
</organism>